<dbReference type="GO" id="GO:0005634">
    <property type="term" value="C:nucleus"/>
    <property type="evidence" value="ECO:0007669"/>
    <property type="project" value="UniProtKB-SubCell"/>
</dbReference>
<dbReference type="PANTHER" id="PTHR37534:SF11">
    <property type="entry name" value="ZN(II)2CYS6 TRANSCRIPTION FACTOR (EUROFUNG)"/>
    <property type="match status" value="1"/>
</dbReference>
<sequence>MSMSAAHLCQQDEYASITPLRFQTEAISQISDEVAMMELAQYVPVSPQDNYTGAKKTLSRLTVKEDLLIGIIVLGMTSSWHDPSSLGLCHFHGARQLFKLWMAENDVINTAYSLSRTQSFLISSMVYWEVMVSCLVDQDTNAVSYLDVFCNLQPTFFSYPCPWTGVGTSILVRLAKCITLVRQSRNLHHLQCASRDAVNVSDSRSHLVEEALALAEDVGQSQVPFTLQDTGDTRTPADHFYKIAQCHRLVALLELHRAFPEITNGQGAMNRSRPADDDQMHQNSQRVLGLAVNILEIMRTIPEDSRTIAIQSLIFLSAGSALVFMPTGEADGKAFQATTSRALISSWRQFVLGRLYKSYLSIKLETINRVASVLREVWSRVDSSTAVIPEAGTFDKSPLSHAHWIDVMVEGNLETILG</sequence>
<evidence type="ECO:0000256" key="2">
    <source>
        <dbReference type="ARBA" id="ARBA00023242"/>
    </source>
</evidence>
<comment type="caution">
    <text evidence="3">The sequence shown here is derived from an EMBL/GenBank/DDBJ whole genome shotgun (WGS) entry which is preliminary data.</text>
</comment>
<dbReference type="InterPro" id="IPR021858">
    <property type="entry name" value="Fun_TF"/>
</dbReference>
<comment type="subcellular location">
    <subcellularLocation>
        <location evidence="1">Nucleus</location>
    </subcellularLocation>
</comment>
<dbReference type="PANTHER" id="PTHR37534">
    <property type="entry name" value="TRANSCRIPTIONAL ACTIVATOR PROTEIN UGA3"/>
    <property type="match status" value="1"/>
</dbReference>
<dbReference type="GO" id="GO:0045944">
    <property type="term" value="P:positive regulation of transcription by RNA polymerase II"/>
    <property type="evidence" value="ECO:0007669"/>
    <property type="project" value="TreeGrafter"/>
</dbReference>
<dbReference type="OrthoDB" id="10054429at2759"/>
<dbReference type="EMBL" id="JAOQAZ010000039">
    <property type="protein sequence ID" value="KAJ4247459.1"/>
    <property type="molecule type" value="Genomic_DNA"/>
</dbReference>
<dbReference type="GO" id="GO:0003700">
    <property type="term" value="F:DNA-binding transcription factor activity"/>
    <property type="evidence" value="ECO:0007669"/>
    <property type="project" value="TreeGrafter"/>
</dbReference>
<proteinExistence type="predicted"/>
<dbReference type="Proteomes" id="UP001152049">
    <property type="component" value="Unassembled WGS sequence"/>
</dbReference>
<organism evidence="3 4">
    <name type="scientific">Fusarium torreyae</name>
    <dbReference type="NCBI Taxonomy" id="1237075"/>
    <lineage>
        <taxon>Eukaryota</taxon>
        <taxon>Fungi</taxon>
        <taxon>Dikarya</taxon>
        <taxon>Ascomycota</taxon>
        <taxon>Pezizomycotina</taxon>
        <taxon>Sordariomycetes</taxon>
        <taxon>Hypocreomycetidae</taxon>
        <taxon>Hypocreales</taxon>
        <taxon>Nectriaceae</taxon>
        <taxon>Fusarium</taxon>
    </lineage>
</organism>
<accession>A0A9W8RP57</accession>
<reference evidence="3" key="1">
    <citation type="submission" date="2022-09" db="EMBL/GenBank/DDBJ databases">
        <title>Fusarium specimens isolated from Avocado Roots.</title>
        <authorList>
            <person name="Stajich J."/>
            <person name="Roper C."/>
            <person name="Heimlech-Rivalta G."/>
        </authorList>
    </citation>
    <scope>NUCLEOTIDE SEQUENCE</scope>
    <source>
        <strain evidence="3">CF00136</strain>
    </source>
</reference>
<name>A0A9W8RP57_9HYPO</name>
<evidence type="ECO:0000256" key="1">
    <source>
        <dbReference type="ARBA" id="ARBA00004123"/>
    </source>
</evidence>
<dbReference type="Pfam" id="PF11951">
    <property type="entry name" value="Fungal_trans_2"/>
    <property type="match status" value="1"/>
</dbReference>
<evidence type="ECO:0000313" key="3">
    <source>
        <dbReference type="EMBL" id="KAJ4247459.1"/>
    </source>
</evidence>
<evidence type="ECO:0000313" key="4">
    <source>
        <dbReference type="Proteomes" id="UP001152049"/>
    </source>
</evidence>
<keyword evidence="4" id="KW-1185">Reference proteome</keyword>
<protein>
    <submittedName>
        <fullName evidence="3">Uncharacterized protein</fullName>
    </submittedName>
</protein>
<keyword evidence="2" id="KW-0539">Nucleus</keyword>
<gene>
    <name evidence="3" type="ORF">NW762_013134</name>
</gene>
<dbReference type="AlphaFoldDB" id="A0A9W8RP57"/>
<dbReference type="GO" id="GO:0000976">
    <property type="term" value="F:transcription cis-regulatory region binding"/>
    <property type="evidence" value="ECO:0007669"/>
    <property type="project" value="TreeGrafter"/>
</dbReference>